<evidence type="ECO:0000313" key="2">
    <source>
        <dbReference type="Proteomes" id="UP000887565"/>
    </source>
</evidence>
<dbReference type="AlphaFoldDB" id="A0A915IY92"/>
<dbReference type="Proteomes" id="UP000887565">
    <property type="component" value="Unplaced"/>
</dbReference>
<feature type="compositionally biased region" description="Acidic residues" evidence="1">
    <location>
        <begin position="8"/>
        <end position="31"/>
    </location>
</feature>
<reference evidence="3" key="1">
    <citation type="submission" date="2022-11" db="UniProtKB">
        <authorList>
            <consortium name="WormBaseParasite"/>
        </authorList>
    </citation>
    <scope>IDENTIFICATION</scope>
</reference>
<sequence>MQPVGNEQIEEEEEDIFETNVDEDECLDDNETGITDKCPNVRLINEQLVSTTYCQHDDFAEVMGNTNAVIAAYTTAQARL</sequence>
<feature type="region of interest" description="Disordered" evidence="1">
    <location>
        <begin position="1"/>
        <end position="32"/>
    </location>
</feature>
<keyword evidence="2" id="KW-1185">Reference proteome</keyword>
<accession>A0A915IY92</accession>
<evidence type="ECO:0000313" key="3">
    <source>
        <dbReference type="WBParaSite" id="nRc.2.0.1.t19070-RA"/>
    </source>
</evidence>
<dbReference type="WBParaSite" id="nRc.2.0.1.t19070-RA">
    <property type="protein sequence ID" value="nRc.2.0.1.t19070-RA"/>
    <property type="gene ID" value="nRc.2.0.1.g19070"/>
</dbReference>
<protein>
    <submittedName>
        <fullName evidence="3">Uncharacterized protein</fullName>
    </submittedName>
</protein>
<evidence type="ECO:0000256" key="1">
    <source>
        <dbReference type="SAM" id="MobiDB-lite"/>
    </source>
</evidence>
<proteinExistence type="predicted"/>
<organism evidence="2 3">
    <name type="scientific">Romanomermis culicivorax</name>
    <name type="common">Nematode worm</name>
    <dbReference type="NCBI Taxonomy" id="13658"/>
    <lineage>
        <taxon>Eukaryota</taxon>
        <taxon>Metazoa</taxon>
        <taxon>Ecdysozoa</taxon>
        <taxon>Nematoda</taxon>
        <taxon>Enoplea</taxon>
        <taxon>Dorylaimia</taxon>
        <taxon>Mermithida</taxon>
        <taxon>Mermithoidea</taxon>
        <taxon>Mermithidae</taxon>
        <taxon>Romanomermis</taxon>
    </lineage>
</organism>
<name>A0A915IY92_ROMCU</name>